<dbReference type="EMBL" id="BSEO01000014">
    <property type="protein sequence ID" value="GLJ81215.1"/>
    <property type="molecule type" value="Genomic_DNA"/>
</dbReference>
<proteinExistence type="predicted"/>
<accession>A0A9W6HIM5</accession>
<feature type="chain" id="PRO_5040878041" evidence="1">
    <location>
        <begin position="24"/>
        <end position="142"/>
    </location>
</feature>
<organism evidence="2 3">
    <name type="scientific">Microbacterium imperiale</name>
    <dbReference type="NCBI Taxonomy" id="33884"/>
    <lineage>
        <taxon>Bacteria</taxon>
        <taxon>Bacillati</taxon>
        <taxon>Actinomycetota</taxon>
        <taxon>Actinomycetes</taxon>
        <taxon>Micrococcales</taxon>
        <taxon>Microbacteriaceae</taxon>
        <taxon>Microbacterium</taxon>
    </lineage>
</organism>
<evidence type="ECO:0000313" key="3">
    <source>
        <dbReference type="Proteomes" id="UP001142317"/>
    </source>
</evidence>
<keyword evidence="1" id="KW-0732">Signal</keyword>
<reference evidence="2" key="2">
    <citation type="submission" date="2023-01" db="EMBL/GenBank/DDBJ databases">
        <authorList>
            <person name="Sun Q."/>
            <person name="Evtushenko L."/>
        </authorList>
    </citation>
    <scope>NUCLEOTIDE SEQUENCE</scope>
    <source>
        <strain evidence="2">VKM Ac-1447</strain>
    </source>
</reference>
<evidence type="ECO:0000313" key="2">
    <source>
        <dbReference type="EMBL" id="GLJ81215.1"/>
    </source>
</evidence>
<dbReference type="AlphaFoldDB" id="A0A9W6HIM5"/>
<feature type="signal peptide" evidence="1">
    <location>
        <begin position="1"/>
        <end position="23"/>
    </location>
</feature>
<dbReference type="PROSITE" id="PS51257">
    <property type="entry name" value="PROKAR_LIPOPROTEIN"/>
    <property type="match status" value="1"/>
</dbReference>
<keyword evidence="3" id="KW-1185">Reference proteome</keyword>
<comment type="caution">
    <text evidence="2">The sequence shown here is derived from an EMBL/GenBank/DDBJ whole genome shotgun (WGS) entry which is preliminary data.</text>
</comment>
<protein>
    <submittedName>
        <fullName evidence="2">Uncharacterized protein</fullName>
    </submittedName>
</protein>
<gene>
    <name evidence="2" type="ORF">GCM10017586_28980</name>
</gene>
<evidence type="ECO:0000256" key="1">
    <source>
        <dbReference type="SAM" id="SignalP"/>
    </source>
</evidence>
<name>A0A9W6HIM5_9MICO</name>
<dbReference type="Proteomes" id="UP001142317">
    <property type="component" value="Unassembled WGS sequence"/>
</dbReference>
<sequence>MRWNRTVSALLSMMVIVAVSGCAPESAGPQSLAERVVRGVPETWTGPPLDPLDGSPEVGWLSDAEFGVVTRGSSSCPPVAISLERTEEGDVRIEFADSPHDTCTADDGPTTHVLRLPDGVDERPVAVTLTFASGGTYSLSLP</sequence>
<reference evidence="2" key="1">
    <citation type="journal article" date="2014" name="Int. J. Syst. Evol. Microbiol.">
        <title>Complete genome sequence of Corynebacterium casei LMG S-19264T (=DSM 44701T), isolated from a smear-ripened cheese.</title>
        <authorList>
            <consortium name="US DOE Joint Genome Institute (JGI-PGF)"/>
            <person name="Walter F."/>
            <person name="Albersmeier A."/>
            <person name="Kalinowski J."/>
            <person name="Ruckert C."/>
        </authorList>
    </citation>
    <scope>NUCLEOTIDE SEQUENCE</scope>
    <source>
        <strain evidence="2">VKM Ac-1447</strain>
    </source>
</reference>